<protein>
    <submittedName>
        <fullName evidence="3">Uncharacterized protein</fullName>
    </submittedName>
</protein>
<feature type="region of interest" description="Disordered" evidence="1">
    <location>
        <begin position="1"/>
        <end position="29"/>
    </location>
</feature>
<keyword evidence="2" id="KW-1185">Reference proteome</keyword>
<evidence type="ECO:0000313" key="3">
    <source>
        <dbReference type="WBParaSite" id="nRc.2.0.1.t01791-RA"/>
    </source>
</evidence>
<proteinExistence type="predicted"/>
<organism evidence="2 3">
    <name type="scientific">Romanomermis culicivorax</name>
    <name type="common">Nematode worm</name>
    <dbReference type="NCBI Taxonomy" id="13658"/>
    <lineage>
        <taxon>Eukaryota</taxon>
        <taxon>Metazoa</taxon>
        <taxon>Ecdysozoa</taxon>
        <taxon>Nematoda</taxon>
        <taxon>Enoplea</taxon>
        <taxon>Dorylaimia</taxon>
        <taxon>Mermithida</taxon>
        <taxon>Mermithoidea</taxon>
        <taxon>Mermithidae</taxon>
        <taxon>Romanomermis</taxon>
    </lineage>
</organism>
<dbReference type="AlphaFoldDB" id="A0A915HJM7"/>
<evidence type="ECO:0000256" key="1">
    <source>
        <dbReference type="SAM" id="MobiDB-lite"/>
    </source>
</evidence>
<dbReference type="WBParaSite" id="nRc.2.0.1.t01791-RA">
    <property type="protein sequence ID" value="nRc.2.0.1.t01791-RA"/>
    <property type="gene ID" value="nRc.2.0.1.g01791"/>
</dbReference>
<evidence type="ECO:0000313" key="2">
    <source>
        <dbReference type="Proteomes" id="UP000887565"/>
    </source>
</evidence>
<feature type="compositionally biased region" description="Low complexity" evidence="1">
    <location>
        <begin position="15"/>
        <end position="29"/>
    </location>
</feature>
<name>A0A915HJM7_ROMCU</name>
<accession>A0A915HJM7</accession>
<dbReference type="Proteomes" id="UP000887565">
    <property type="component" value="Unplaced"/>
</dbReference>
<reference evidence="3" key="1">
    <citation type="submission" date="2022-11" db="UniProtKB">
        <authorList>
            <consortium name="WormBaseParasite"/>
        </authorList>
    </citation>
    <scope>IDENTIFICATION</scope>
</reference>
<sequence length="134" mass="14934">MVLPTTKRANSRTATSSVTSPMQPPSQSSVMKFKANGVFTLPLMKAAEPMSQRVVEAFEYGDHDENEPVNAPTRKFHVQKGHLAADHFYSLVQGSQPGGSHMGHIHRSATLLLFVAAAVEERFRLWPRRYDKSI</sequence>